<proteinExistence type="predicted"/>
<dbReference type="Gene3D" id="1.20.1270.180">
    <property type="match status" value="1"/>
</dbReference>
<sequence length="179" mass="20537">MVNFKAAVLVSLFGSVGTGVSAMTEAQAKTALDRVDAFSCFNGPSDEYAECVNERIDQCEVELSEYIFHQRACSNFVFEQTDEVLNQRYQYFIEDMKRHDAYRAASNFAREDKTLEDFLREGQRAWIVVRDTTCHLGPTYDLISSGYYIGFYECAAEMTARRLQMLVDQIDRPSVYGEF</sequence>
<evidence type="ECO:0000259" key="1">
    <source>
        <dbReference type="Pfam" id="PF07007"/>
    </source>
</evidence>
<feature type="domain" description="Lysozyme inhibitor LprI-like N-terminal" evidence="1">
    <location>
        <begin position="71"/>
        <end position="166"/>
    </location>
</feature>
<dbReference type="AlphaFoldDB" id="A0A251X3H4"/>
<dbReference type="Pfam" id="PF07007">
    <property type="entry name" value="LprI"/>
    <property type="match status" value="1"/>
</dbReference>
<gene>
    <name evidence="2" type="ORF">BVC71_04295</name>
</gene>
<evidence type="ECO:0000313" key="2">
    <source>
        <dbReference type="EMBL" id="OUD10713.1"/>
    </source>
</evidence>
<dbReference type="RefSeq" id="WP_086450360.1">
    <property type="nucleotide sequence ID" value="NZ_MSPP01000001.1"/>
</dbReference>
<organism evidence="2 3">
    <name type="scientific">Marivivens niveibacter</name>
    <dbReference type="NCBI Taxonomy" id="1930667"/>
    <lineage>
        <taxon>Bacteria</taxon>
        <taxon>Pseudomonadati</taxon>
        <taxon>Pseudomonadota</taxon>
        <taxon>Alphaproteobacteria</taxon>
        <taxon>Rhodobacterales</taxon>
        <taxon>Paracoccaceae</taxon>
        <taxon>Marivivens group</taxon>
        <taxon>Marivivens</taxon>
    </lineage>
</organism>
<dbReference type="Proteomes" id="UP000194664">
    <property type="component" value="Unassembled WGS sequence"/>
</dbReference>
<name>A0A251X3H4_9RHOB</name>
<keyword evidence="3" id="KW-1185">Reference proteome</keyword>
<dbReference type="OrthoDB" id="7340239at2"/>
<evidence type="ECO:0000313" key="3">
    <source>
        <dbReference type="Proteomes" id="UP000194664"/>
    </source>
</evidence>
<comment type="caution">
    <text evidence="2">The sequence shown here is derived from an EMBL/GenBank/DDBJ whole genome shotgun (WGS) entry which is preliminary data.</text>
</comment>
<reference evidence="2 3" key="1">
    <citation type="submission" date="2016-12" db="EMBL/GenBank/DDBJ databases">
        <title>The draft genome sequence of HSLHS2.</title>
        <authorList>
            <person name="Hu D."/>
            <person name="Wang L."/>
            <person name="Shao Z."/>
        </authorList>
    </citation>
    <scope>NUCLEOTIDE SEQUENCE [LARGE SCALE GENOMIC DNA]</scope>
    <source>
        <strain evidence="2">MCCC 1A06712</strain>
    </source>
</reference>
<accession>A0A251X3H4</accession>
<dbReference type="EMBL" id="MSPP01000001">
    <property type="protein sequence ID" value="OUD10713.1"/>
    <property type="molecule type" value="Genomic_DNA"/>
</dbReference>
<dbReference type="InterPro" id="IPR009739">
    <property type="entry name" value="LprI-like_N"/>
</dbReference>
<protein>
    <recommendedName>
        <fullName evidence="1">Lysozyme inhibitor LprI-like N-terminal domain-containing protein</fullName>
    </recommendedName>
</protein>